<feature type="region of interest" description="Disordered" evidence="1">
    <location>
        <begin position="131"/>
        <end position="166"/>
    </location>
</feature>
<dbReference type="Proteomes" id="UP000028702">
    <property type="component" value="Unassembled WGS sequence"/>
</dbReference>
<gene>
    <name evidence="3" type="ORF">M2A_1139</name>
</gene>
<feature type="compositionally biased region" description="Basic and acidic residues" evidence="1">
    <location>
        <begin position="152"/>
        <end position="166"/>
    </location>
</feature>
<feature type="signal peptide" evidence="2">
    <location>
        <begin position="1"/>
        <end position="29"/>
    </location>
</feature>
<feature type="chain" id="PRO_5001754890" evidence="2">
    <location>
        <begin position="30"/>
        <end position="207"/>
    </location>
</feature>
<proteinExistence type="predicted"/>
<keyword evidence="2" id="KW-0732">Signal</keyword>
<dbReference type="eggNOG" id="COG4765">
    <property type="taxonomic scope" value="Bacteria"/>
</dbReference>
<protein>
    <submittedName>
        <fullName evidence="3">Conserved protein</fullName>
    </submittedName>
</protein>
<keyword evidence="4" id="KW-1185">Reference proteome</keyword>
<dbReference type="Pfam" id="PF09923">
    <property type="entry name" value="DUF2155"/>
    <property type="match status" value="2"/>
</dbReference>
<name>A0A081B9C2_9HYPH</name>
<accession>A0A081B9C2</accession>
<organism evidence="3 4">
    <name type="scientific">Tepidicaulis marinus</name>
    <dbReference type="NCBI Taxonomy" id="1333998"/>
    <lineage>
        <taxon>Bacteria</taxon>
        <taxon>Pseudomonadati</taxon>
        <taxon>Pseudomonadota</taxon>
        <taxon>Alphaproteobacteria</taxon>
        <taxon>Hyphomicrobiales</taxon>
        <taxon>Parvibaculaceae</taxon>
        <taxon>Tepidicaulis</taxon>
    </lineage>
</organism>
<evidence type="ECO:0000256" key="2">
    <source>
        <dbReference type="SAM" id="SignalP"/>
    </source>
</evidence>
<comment type="caution">
    <text evidence="3">The sequence shown here is derived from an EMBL/GenBank/DDBJ whole genome shotgun (WGS) entry which is preliminary data.</text>
</comment>
<reference evidence="3 4" key="1">
    <citation type="submission" date="2014-07" db="EMBL/GenBank/DDBJ databases">
        <title>Tepidicaulis marinum gen. nov., sp. nov., a novel marine bacterium denitrifying nitrate to nitrous oxide strictly under microaerobic conditions.</title>
        <authorList>
            <person name="Takeuchi M."/>
            <person name="Yamagishi T."/>
            <person name="Kamagata Y."/>
            <person name="Oshima K."/>
            <person name="Hattori M."/>
            <person name="Katayama T."/>
            <person name="Hanada S."/>
            <person name="Tamaki H."/>
            <person name="Marumo K."/>
            <person name="Maeda H."/>
            <person name="Nedachi M."/>
            <person name="Iwasaki W."/>
            <person name="Suwa Y."/>
            <person name="Sakata S."/>
        </authorList>
    </citation>
    <scope>NUCLEOTIDE SEQUENCE [LARGE SCALE GENOMIC DNA]</scope>
    <source>
        <strain evidence="3 4">MA2</strain>
    </source>
</reference>
<evidence type="ECO:0000256" key="1">
    <source>
        <dbReference type="SAM" id="MobiDB-lite"/>
    </source>
</evidence>
<evidence type="ECO:0000313" key="4">
    <source>
        <dbReference type="Proteomes" id="UP000028702"/>
    </source>
</evidence>
<dbReference type="EMBL" id="BBIO01000004">
    <property type="protein sequence ID" value="GAK44640.1"/>
    <property type="molecule type" value="Genomic_DNA"/>
</dbReference>
<evidence type="ECO:0000313" key="3">
    <source>
        <dbReference type="EMBL" id="GAK44640.1"/>
    </source>
</evidence>
<dbReference type="AlphaFoldDB" id="A0A081B9C2"/>
<dbReference type="InterPro" id="IPR019225">
    <property type="entry name" value="DUF2155"/>
</dbReference>
<dbReference type="STRING" id="1333998.M2A_1139"/>
<sequence length="207" mass="21707">MKKDCVSHRVFYPALVFSAALAFSSAAQAETTYDIAVFSALDKITAEISKLEAPLGKKVTFGTLEVLVHSCNKRPPEEPPQTTAFVEVFEKGLVVPGDDAGANGSDDRALQQAPDIGSVISSISDLAKSDVAPNEYEGGNELPPPPSAGGKEGGRPAGVRDPEHPDRIFSGWMFASSPGLNAVEHPVYDVWLTDCKTSSGGASSGSE</sequence>